<protein>
    <recommendedName>
        <fullName evidence="1">protein-serine/threonine phosphatase</fullName>
        <ecNumber evidence="1">3.1.3.16</ecNumber>
    </recommendedName>
    <alternativeName>
        <fullName evidence="15">Protein-serine/threonine phosphatase</fullName>
    </alternativeName>
    <alternativeName>
        <fullName evidence="14">Serine/threonine-protein kinase</fullName>
    </alternativeName>
</protein>
<dbReference type="GO" id="GO:0046872">
    <property type="term" value="F:metal ion binding"/>
    <property type="evidence" value="ECO:0007669"/>
    <property type="project" value="UniProtKB-KW"/>
</dbReference>
<organism evidence="17 18">
    <name type="scientific">Actinacidiphila oryziradicis</name>
    <dbReference type="NCBI Taxonomy" id="2571141"/>
    <lineage>
        <taxon>Bacteria</taxon>
        <taxon>Bacillati</taxon>
        <taxon>Actinomycetota</taxon>
        <taxon>Actinomycetes</taxon>
        <taxon>Kitasatosporales</taxon>
        <taxon>Streptomycetaceae</taxon>
        <taxon>Actinacidiphila</taxon>
    </lineage>
</organism>
<evidence type="ECO:0000313" key="17">
    <source>
        <dbReference type="EMBL" id="TKA00008.1"/>
    </source>
</evidence>
<dbReference type="EMBL" id="SUMC01000092">
    <property type="protein sequence ID" value="TKA00008.1"/>
    <property type="molecule type" value="Genomic_DNA"/>
</dbReference>
<keyword evidence="4" id="KW-0479">Metal-binding</keyword>
<dbReference type="Pfam" id="PF07228">
    <property type="entry name" value="SpoIIE"/>
    <property type="match status" value="1"/>
</dbReference>
<keyword evidence="10" id="KW-0904">Protein phosphatase</keyword>
<dbReference type="SUPFAM" id="SSF81606">
    <property type="entry name" value="PP2C-like"/>
    <property type="match status" value="1"/>
</dbReference>
<dbReference type="InterPro" id="IPR001932">
    <property type="entry name" value="PPM-type_phosphatase-like_dom"/>
</dbReference>
<sequence length="686" mass="72816">MSTVPADHTAGDIELRDQLSNLQGLLMLSMVMTESESEDKILHLAATTVSSLSRCRMVGVYLGEDGWQADVTHPSSEGVRADIEAQLCALGPSGGAVTIPDQAWGWALTLRGLHEHIGYCVVSAPEVPSRATQFLLRVLAQQTGVALVNTRLHTRERATAEKLRGTNAALAAAVGALEHTIHIHDRLTRVAVAGEGQEGIARAVHELTGYPVAIEDRHGNLRVWAGPNRPDPYPRAPRNRRDQMLRRALREGRPIREGGRLVAVASPGADVLGVLALVDPARTAREWEQIALEHGATVLAMELAQHTASLALQRSLLPRELTGGTALEVASSYLPAGAPSGVGGDWFDVIPLSGARVALVVGDVVGHGINAAATMGRLRTAVRTLADLDLPPDELLAHLDDLVISLAEQEGGDGEEAEGAAAMGARCLYAVYDPVTQRCTMARAGHLPPALVRPDGTVTFPELPTGPPLGLGTLPFESADFELPEGTLIALYTDGLLGSCGQDIDAEVARLGEALARPGPTLDAVCGGAVRAMLTSPPSDDVVLLLARTHVLGRDQVASWDLAADPAVVASARNLVSAQLTAWGLDDLGFTTELIISELVTNAIRYGMEPIRLRLIRQGVLICEVSDGSSTSPRLRHARTTDEGGRGLFLVAQFTRRWGTRYTTPGKIIWAEQNLPPTGSAPGWSL</sequence>
<comment type="function">
    <text evidence="13">Primarily acts as an independent SigF regulator that is sensitive to the osmosensory signal, mediating the cross talk of PknD with the SigF regulon. Possesses both phosphatase and kinase activities. The kinase domain functions as a classic anti-sigma factor-like kinase to phosphorylate the anti-anti-sigma factor domain at the canonical regulatory site, and the phosphatase domain antagonizes this activity.</text>
</comment>
<dbReference type="FunFam" id="3.60.40.10:FF:000005">
    <property type="entry name" value="Serine/threonine protein phosphatase"/>
    <property type="match status" value="1"/>
</dbReference>
<dbReference type="OrthoDB" id="118142at2"/>
<proteinExistence type="predicted"/>
<dbReference type="GO" id="GO:0004722">
    <property type="term" value="F:protein serine/threonine phosphatase activity"/>
    <property type="evidence" value="ECO:0007669"/>
    <property type="project" value="UniProtKB-EC"/>
</dbReference>
<evidence type="ECO:0000256" key="12">
    <source>
        <dbReference type="ARBA" id="ARBA00047761"/>
    </source>
</evidence>
<dbReference type="InterPro" id="IPR036890">
    <property type="entry name" value="HATPase_C_sf"/>
</dbReference>
<feature type="domain" description="PPM-type phosphatase" evidence="16">
    <location>
        <begin position="327"/>
        <end position="549"/>
    </location>
</feature>
<evidence type="ECO:0000256" key="7">
    <source>
        <dbReference type="ARBA" id="ARBA00022801"/>
    </source>
</evidence>
<evidence type="ECO:0000256" key="10">
    <source>
        <dbReference type="ARBA" id="ARBA00022912"/>
    </source>
</evidence>
<dbReference type="SUPFAM" id="SSF55874">
    <property type="entry name" value="ATPase domain of HSP90 chaperone/DNA topoisomerase II/histidine kinase"/>
    <property type="match status" value="1"/>
</dbReference>
<dbReference type="Gene3D" id="3.60.40.10">
    <property type="entry name" value="PPM-type phosphatase domain"/>
    <property type="match status" value="1"/>
</dbReference>
<dbReference type="PANTHER" id="PTHR43156:SF2">
    <property type="entry name" value="STAGE II SPORULATION PROTEIN E"/>
    <property type="match status" value="1"/>
</dbReference>
<keyword evidence="5" id="KW-0547">Nucleotide-binding</keyword>
<comment type="caution">
    <text evidence="17">The sequence shown here is derived from an EMBL/GenBank/DDBJ whole genome shotgun (WGS) entry which is preliminary data.</text>
</comment>
<keyword evidence="18" id="KW-1185">Reference proteome</keyword>
<dbReference type="InterPro" id="IPR052016">
    <property type="entry name" value="Bact_Sigma-Reg"/>
</dbReference>
<evidence type="ECO:0000256" key="8">
    <source>
        <dbReference type="ARBA" id="ARBA00022840"/>
    </source>
</evidence>
<keyword evidence="8" id="KW-0067">ATP-binding</keyword>
<evidence type="ECO:0000256" key="1">
    <source>
        <dbReference type="ARBA" id="ARBA00013081"/>
    </source>
</evidence>
<evidence type="ECO:0000256" key="2">
    <source>
        <dbReference type="ARBA" id="ARBA00022553"/>
    </source>
</evidence>
<evidence type="ECO:0000256" key="11">
    <source>
        <dbReference type="ARBA" id="ARBA00023211"/>
    </source>
</evidence>
<keyword evidence="9" id="KW-0460">Magnesium</keyword>
<evidence type="ECO:0000256" key="4">
    <source>
        <dbReference type="ARBA" id="ARBA00022723"/>
    </source>
</evidence>
<dbReference type="Pfam" id="PF13581">
    <property type="entry name" value="HATPase_c_2"/>
    <property type="match status" value="1"/>
</dbReference>
<dbReference type="EC" id="3.1.3.16" evidence="1"/>
<dbReference type="InterPro" id="IPR036457">
    <property type="entry name" value="PPM-type-like_dom_sf"/>
</dbReference>
<dbReference type="AlphaFoldDB" id="A0A4U0RWM1"/>
<evidence type="ECO:0000313" key="18">
    <source>
        <dbReference type="Proteomes" id="UP000305778"/>
    </source>
</evidence>
<dbReference type="PANTHER" id="PTHR43156">
    <property type="entry name" value="STAGE II SPORULATION PROTEIN E-RELATED"/>
    <property type="match status" value="1"/>
</dbReference>
<dbReference type="InterPro" id="IPR003594">
    <property type="entry name" value="HATPase_dom"/>
</dbReference>
<comment type="catalytic activity">
    <reaction evidence="12">
        <text>O-phospho-L-seryl-[protein] + H2O = L-seryl-[protein] + phosphate</text>
        <dbReference type="Rhea" id="RHEA:20629"/>
        <dbReference type="Rhea" id="RHEA-COMP:9863"/>
        <dbReference type="Rhea" id="RHEA-COMP:11604"/>
        <dbReference type="ChEBI" id="CHEBI:15377"/>
        <dbReference type="ChEBI" id="CHEBI:29999"/>
        <dbReference type="ChEBI" id="CHEBI:43474"/>
        <dbReference type="ChEBI" id="CHEBI:83421"/>
        <dbReference type="EC" id="3.1.3.16"/>
    </reaction>
</comment>
<evidence type="ECO:0000256" key="14">
    <source>
        <dbReference type="ARBA" id="ARBA00075117"/>
    </source>
</evidence>
<evidence type="ECO:0000259" key="16">
    <source>
        <dbReference type="SMART" id="SM00331"/>
    </source>
</evidence>
<keyword evidence="2" id="KW-0597">Phosphoprotein</keyword>
<keyword evidence="3" id="KW-0808">Transferase</keyword>
<evidence type="ECO:0000256" key="5">
    <source>
        <dbReference type="ARBA" id="ARBA00022741"/>
    </source>
</evidence>
<evidence type="ECO:0000256" key="13">
    <source>
        <dbReference type="ARBA" id="ARBA00056274"/>
    </source>
</evidence>
<dbReference type="FunFam" id="3.30.565.10:FF:000028">
    <property type="entry name" value="PAS sensor protein"/>
    <property type="match status" value="1"/>
</dbReference>
<evidence type="ECO:0000256" key="6">
    <source>
        <dbReference type="ARBA" id="ARBA00022777"/>
    </source>
</evidence>
<gene>
    <name evidence="17" type="ORF">FCI23_43900</name>
</gene>
<dbReference type="Proteomes" id="UP000305778">
    <property type="component" value="Unassembled WGS sequence"/>
</dbReference>
<dbReference type="RefSeq" id="WP_136729648.1">
    <property type="nucleotide sequence ID" value="NZ_SUMC01000092.1"/>
</dbReference>
<name>A0A4U0RWM1_9ACTN</name>
<keyword evidence="6" id="KW-0418">Kinase</keyword>
<dbReference type="GO" id="GO:0005524">
    <property type="term" value="F:ATP binding"/>
    <property type="evidence" value="ECO:0007669"/>
    <property type="project" value="UniProtKB-KW"/>
</dbReference>
<evidence type="ECO:0000256" key="15">
    <source>
        <dbReference type="ARBA" id="ARBA00081350"/>
    </source>
</evidence>
<evidence type="ECO:0000256" key="9">
    <source>
        <dbReference type="ARBA" id="ARBA00022842"/>
    </source>
</evidence>
<dbReference type="SMART" id="SM00331">
    <property type="entry name" value="PP2C_SIG"/>
    <property type="match status" value="1"/>
</dbReference>
<evidence type="ECO:0000256" key="3">
    <source>
        <dbReference type="ARBA" id="ARBA00022679"/>
    </source>
</evidence>
<keyword evidence="11" id="KW-0464">Manganese</keyword>
<keyword evidence="7" id="KW-0378">Hydrolase</keyword>
<accession>A0A4U0RWM1</accession>
<dbReference type="Gene3D" id="3.30.450.40">
    <property type="match status" value="1"/>
</dbReference>
<dbReference type="Gene3D" id="3.30.565.10">
    <property type="entry name" value="Histidine kinase-like ATPase, C-terminal domain"/>
    <property type="match status" value="1"/>
</dbReference>
<dbReference type="CDD" id="cd16936">
    <property type="entry name" value="HATPase_RsbW-like"/>
    <property type="match status" value="1"/>
</dbReference>
<reference evidence="17 18" key="1">
    <citation type="submission" date="2019-04" db="EMBL/GenBank/DDBJ databases">
        <title>Streptomyces oryziradicis sp. nov., a novel actinomycete isolated from rhizosphere soil of rice (Oryza sativa L.).</title>
        <authorList>
            <person name="Li C."/>
        </authorList>
    </citation>
    <scope>NUCLEOTIDE SEQUENCE [LARGE SCALE GENOMIC DNA]</scope>
    <source>
        <strain evidence="17 18">NEAU-C40</strain>
    </source>
</reference>
<dbReference type="InterPro" id="IPR029016">
    <property type="entry name" value="GAF-like_dom_sf"/>
</dbReference>
<dbReference type="GO" id="GO:0016301">
    <property type="term" value="F:kinase activity"/>
    <property type="evidence" value="ECO:0007669"/>
    <property type="project" value="UniProtKB-KW"/>
</dbReference>